<gene>
    <name evidence="1" type="ORF">Q5H94_02110</name>
</gene>
<reference evidence="1" key="1">
    <citation type="submission" date="2023-07" db="EMBL/GenBank/DDBJ databases">
        <authorList>
            <person name="Kim M.K."/>
        </authorList>
    </citation>
    <scope>NUCLEOTIDE SEQUENCE</scope>
    <source>
        <strain evidence="1">CA1-15</strain>
    </source>
</reference>
<keyword evidence="2" id="KW-1185">Reference proteome</keyword>
<proteinExistence type="predicted"/>
<dbReference type="Proteomes" id="UP001176468">
    <property type="component" value="Unassembled WGS sequence"/>
</dbReference>
<sequence length="73" mass="8095">MLFDDDFDRVERVFRQIGGRVTIGSEPCPTYLSGELWTIHTHDDGLLGMGQGGTLFAAYQDLHKVSAPKREAA</sequence>
<protein>
    <submittedName>
        <fullName evidence="1">Uncharacterized protein</fullName>
    </submittedName>
</protein>
<organism evidence="1 2">
    <name type="scientific">Sphingomonas immobilis</name>
    <dbReference type="NCBI Taxonomy" id="3063997"/>
    <lineage>
        <taxon>Bacteria</taxon>
        <taxon>Pseudomonadati</taxon>
        <taxon>Pseudomonadota</taxon>
        <taxon>Alphaproteobacteria</taxon>
        <taxon>Sphingomonadales</taxon>
        <taxon>Sphingomonadaceae</taxon>
        <taxon>Sphingomonas</taxon>
    </lineage>
</organism>
<dbReference type="RefSeq" id="WP_304559509.1">
    <property type="nucleotide sequence ID" value="NZ_JAUQSZ010000001.1"/>
</dbReference>
<evidence type="ECO:0000313" key="2">
    <source>
        <dbReference type="Proteomes" id="UP001176468"/>
    </source>
</evidence>
<evidence type="ECO:0000313" key="1">
    <source>
        <dbReference type="EMBL" id="MDO7841109.1"/>
    </source>
</evidence>
<name>A0ABT8ZU69_9SPHN</name>
<comment type="caution">
    <text evidence="1">The sequence shown here is derived from an EMBL/GenBank/DDBJ whole genome shotgun (WGS) entry which is preliminary data.</text>
</comment>
<dbReference type="EMBL" id="JAUQSZ010000001">
    <property type="protein sequence ID" value="MDO7841109.1"/>
    <property type="molecule type" value="Genomic_DNA"/>
</dbReference>
<accession>A0ABT8ZU69</accession>